<gene>
    <name evidence="5" type="ORF">IC230_17655</name>
</gene>
<organism evidence="5 6">
    <name type="scientific">Spirosoma validum</name>
    <dbReference type="NCBI Taxonomy" id="2771355"/>
    <lineage>
        <taxon>Bacteria</taxon>
        <taxon>Pseudomonadati</taxon>
        <taxon>Bacteroidota</taxon>
        <taxon>Cytophagia</taxon>
        <taxon>Cytophagales</taxon>
        <taxon>Cytophagaceae</taxon>
        <taxon>Spirosoma</taxon>
    </lineage>
</organism>
<comment type="caution">
    <text evidence="5">The sequence shown here is derived from an EMBL/GenBank/DDBJ whole genome shotgun (WGS) entry which is preliminary data.</text>
</comment>
<feature type="compositionally biased region" description="Low complexity" evidence="2">
    <location>
        <begin position="688"/>
        <end position="749"/>
    </location>
</feature>
<dbReference type="EMBL" id="JACXAA010000006">
    <property type="protein sequence ID" value="MBD2754735.1"/>
    <property type="molecule type" value="Genomic_DNA"/>
</dbReference>
<accession>A0A927GEL3</accession>
<dbReference type="AlphaFoldDB" id="A0A927GEL3"/>
<feature type="coiled-coil region" evidence="1">
    <location>
        <begin position="511"/>
        <end position="650"/>
    </location>
</feature>
<protein>
    <submittedName>
        <fullName evidence="5">M48 family metalloprotease</fullName>
    </submittedName>
</protein>
<feature type="region of interest" description="Disordered" evidence="2">
    <location>
        <begin position="348"/>
        <end position="374"/>
    </location>
</feature>
<dbReference type="RefSeq" id="WP_191040362.1">
    <property type="nucleotide sequence ID" value="NZ_JACXAA010000006.1"/>
</dbReference>
<evidence type="ECO:0000313" key="6">
    <source>
        <dbReference type="Proteomes" id="UP000653797"/>
    </source>
</evidence>
<feature type="region of interest" description="Disordered" evidence="2">
    <location>
        <begin position="678"/>
        <end position="755"/>
    </location>
</feature>
<dbReference type="CDD" id="cd07341">
    <property type="entry name" value="M56_BlaR1_MecR1_like"/>
    <property type="match status" value="1"/>
</dbReference>
<proteinExistence type="predicted"/>
<dbReference type="Gene3D" id="3.30.2010.10">
    <property type="entry name" value="Metalloproteases ('zincins'), catalytic domain"/>
    <property type="match status" value="1"/>
</dbReference>
<feature type="domain" description="Peptidase M56" evidence="4">
    <location>
        <begin position="22"/>
        <end position="266"/>
    </location>
</feature>
<dbReference type="GO" id="GO:0008237">
    <property type="term" value="F:metallopeptidase activity"/>
    <property type="evidence" value="ECO:0007669"/>
    <property type="project" value="UniProtKB-KW"/>
</dbReference>
<dbReference type="InterPro" id="IPR008756">
    <property type="entry name" value="Peptidase_M56"/>
</dbReference>
<feature type="transmembrane region" description="Helical" evidence="3">
    <location>
        <begin position="14"/>
        <end position="37"/>
    </location>
</feature>
<evidence type="ECO:0000259" key="4">
    <source>
        <dbReference type="Pfam" id="PF05569"/>
    </source>
</evidence>
<evidence type="ECO:0000256" key="3">
    <source>
        <dbReference type="SAM" id="Phobius"/>
    </source>
</evidence>
<keyword evidence="3" id="KW-1133">Transmembrane helix</keyword>
<keyword evidence="1" id="KW-0175">Coiled coil</keyword>
<sequence>MNAFNFLSNPIADALGWTLLHAIWQGFALVLPTAFILHLLRNQSSTLRYHVSVFTLLTQVLLSAATFIWYYRPTENSPLYVPTTLSASYATHIKWQTVAQTLPWHQQVQQFLEAHLSQFVLVYLLGVALFGLRLAGGWIYLQRLSQTATSPATVLWTHMTDKLRSSLLIQTPVQVRESARISVPMVVGVLKPILLLPIGLITHLTTREIEAVLAHELAHIKRHDYAVNLLQSVVEVLYFFHPALWWLSARVREEREHCCDDLAVQVCGGDGRILAQALARVEELRLTQISQTPALAMAFASKRQQLLHRVRRMLGVPTRPFVSNSSLAGITLATLLLMSVSVYAVQQEKPTSGTRQPRPSHSTRRHSKGNGTEYSMIDNKKVDYVIWKGQKLSTKRVARLQRQLDQVMAGKLSLDNVAKSDRDILLTIIETNQSFDGGMNALSEGLSHIDYNNIVTSALNNVPLSPDGTIEGLAKVDYNSIIHDALASVPQSLNPLSDSLDKQRAYHQHQLDSLSQLVNQQSKQVQNLHRQMENLRFPVEEVERSQQVLEWRKEKLAEQRNALIEKHQRLLNNEGKQKLTQADIEKQLTAIEPEIKKQEISIDELNKELEATQSKLQAAQQPLEKLEREAEQLNERIEKLSNQMDQHGNHLSYVMPDLSDLNVNAMATTRLNRLNRVINAPRPPRPPKAAISIPASPRAPRVSVPSPAAASIPSAVAAPARVSNARTLPPAPPASAAKPRALPKPALAPKPEKLE</sequence>
<dbReference type="Pfam" id="PF05569">
    <property type="entry name" value="Peptidase_M56"/>
    <property type="match status" value="1"/>
</dbReference>
<feature type="transmembrane region" description="Helical" evidence="3">
    <location>
        <begin position="49"/>
        <end position="71"/>
    </location>
</feature>
<dbReference type="InterPro" id="IPR052173">
    <property type="entry name" value="Beta-lactam_resp_regulator"/>
</dbReference>
<keyword evidence="5" id="KW-0482">Metalloprotease</keyword>
<evidence type="ECO:0000256" key="2">
    <source>
        <dbReference type="SAM" id="MobiDB-lite"/>
    </source>
</evidence>
<feature type="compositionally biased region" description="Polar residues" evidence="2">
    <location>
        <begin position="348"/>
        <end position="360"/>
    </location>
</feature>
<keyword evidence="3" id="KW-0472">Membrane</keyword>
<dbReference type="PANTHER" id="PTHR34978">
    <property type="entry name" value="POSSIBLE SENSOR-TRANSDUCER PROTEIN BLAR"/>
    <property type="match status" value="1"/>
</dbReference>
<name>A0A927GEL3_9BACT</name>
<evidence type="ECO:0000256" key="1">
    <source>
        <dbReference type="SAM" id="Coils"/>
    </source>
</evidence>
<keyword evidence="6" id="KW-1185">Reference proteome</keyword>
<reference evidence="5" key="1">
    <citation type="submission" date="2020-09" db="EMBL/GenBank/DDBJ databases">
        <authorList>
            <person name="Kim M.K."/>
        </authorList>
    </citation>
    <scope>NUCLEOTIDE SEQUENCE</scope>
    <source>
        <strain evidence="5">BT704</strain>
    </source>
</reference>
<dbReference type="PANTHER" id="PTHR34978:SF3">
    <property type="entry name" value="SLR0241 PROTEIN"/>
    <property type="match status" value="1"/>
</dbReference>
<dbReference type="Proteomes" id="UP000653797">
    <property type="component" value="Unassembled WGS sequence"/>
</dbReference>
<feature type="transmembrane region" description="Helical" evidence="3">
    <location>
        <begin position="120"/>
        <end position="141"/>
    </location>
</feature>
<feature type="transmembrane region" description="Helical" evidence="3">
    <location>
        <begin position="321"/>
        <end position="345"/>
    </location>
</feature>
<keyword evidence="3" id="KW-0812">Transmembrane</keyword>
<keyword evidence="5" id="KW-0645">Protease</keyword>
<keyword evidence="5" id="KW-0378">Hydrolase</keyword>
<dbReference type="Gene3D" id="1.10.287.2610">
    <property type="match status" value="1"/>
</dbReference>
<evidence type="ECO:0000313" key="5">
    <source>
        <dbReference type="EMBL" id="MBD2754735.1"/>
    </source>
</evidence>